<organism evidence="1 2">
    <name type="scientific">Candidatus Gottesmanbacteria bacterium RBG_13_37_7</name>
    <dbReference type="NCBI Taxonomy" id="1798369"/>
    <lineage>
        <taxon>Bacteria</taxon>
        <taxon>Candidatus Gottesmaniibacteriota</taxon>
    </lineage>
</organism>
<proteinExistence type="predicted"/>
<evidence type="ECO:0000313" key="2">
    <source>
        <dbReference type="Proteomes" id="UP000178230"/>
    </source>
</evidence>
<dbReference type="EMBL" id="MFIY01000018">
    <property type="protein sequence ID" value="OGG00220.1"/>
    <property type="molecule type" value="Genomic_DNA"/>
</dbReference>
<dbReference type="Proteomes" id="UP000178230">
    <property type="component" value="Unassembled WGS sequence"/>
</dbReference>
<sequence length="182" mass="20426">MADAAVAKKILAPPNSLGGFKVVELSDGKYYKGERVNEQESVDIGRIVNDFLDEKLKPILVKYGLSTRVAGSLNNQAVVRNNRIEDFDLEIVEGEDSHPCPIDKYIAVQADMEFWDACLAFLDTATDPMMQLGSYLTEHGIEFKWPNFNIFTGMKIEGHGAIGFILDRTFYNKRFCPAPKTQ</sequence>
<gene>
    <name evidence="1" type="ORF">A2Y99_03325</name>
</gene>
<dbReference type="AlphaFoldDB" id="A0A1F5YJ75"/>
<protein>
    <submittedName>
        <fullName evidence="1">Uncharacterized protein</fullName>
    </submittedName>
</protein>
<evidence type="ECO:0000313" key="1">
    <source>
        <dbReference type="EMBL" id="OGG00220.1"/>
    </source>
</evidence>
<accession>A0A1F5YJ75</accession>
<name>A0A1F5YJ75_9BACT</name>
<comment type="caution">
    <text evidence="1">The sequence shown here is derived from an EMBL/GenBank/DDBJ whole genome shotgun (WGS) entry which is preliminary data.</text>
</comment>
<reference evidence="1 2" key="1">
    <citation type="journal article" date="2016" name="Nat. Commun.">
        <title>Thousands of microbial genomes shed light on interconnected biogeochemical processes in an aquifer system.</title>
        <authorList>
            <person name="Anantharaman K."/>
            <person name="Brown C.T."/>
            <person name="Hug L.A."/>
            <person name="Sharon I."/>
            <person name="Castelle C.J."/>
            <person name="Probst A.J."/>
            <person name="Thomas B.C."/>
            <person name="Singh A."/>
            <person name="Wilkins M.J."/>
            <person name="Karaoz U."/>
            <person name="Brodie E.L."/>
            <person name="Williams K.H."/>
            <person name="Hubbard S.S."/>
            <person name="Banfield J.F."/>
        </authorList>
    </citation>
    <scope>NUCLEOTIDE SEQUENCE [LARGE SCALE GENOMIC DNA]</scope>
</reference>